<evidence type="ECO:0000313" key="4">
    <source>
        <dbReference type="EMBL" id="WPB03047.1"/>
    </source>
</evidence>
<dbReference type="SUPFAM" id="SSF53474">
    <property type="entry name" value="alpha/beta-Hydrolases"/>
    <property type="match status" value="1"/>
</dbReference>
<sequence>MEHLPALGTAIRDIVKPTIKLYEPLLLQNAELIRSVPCETFSYGSHERQQLDVYRAPKASIKNGRRPVLMFLYGGGLTMGHKTLPGVADQLCHANIASFFALKHGYTVVIPDYRLVGTHDAKFPSGGEDVCLAVQWTRDNAANLGPEPLNLLIMGNSAGGVHLSTFLLHESFAITRKAVLSDDILRLRGVVFLSVPFHFQLAHESRAGVNKAYYGDEVDTHSPLGLLRTRQSEGQIDFIEAGVRTLVLNGDLDPEDEILIPRDDFIKQWLAADSKLARQSLATDFMPGHNHISPWASLGTGVEKEEAWGHQIAAFYDNLRTFVPALA</sequence>
<organism evidence="3 5">
    <name type="scientific">Cercospora beticola</name>
    <name type="common">Sugarbeet leaf spot fungus</name>
    <dbReference type="NCBI Taxonomy" id="122368"/>
    <lineage>
        <taxon>Eukaryota</taxon>
        <taxon>Fungi</taxon>
        <taxon>Dikarya</taxon>
        <taxon>Ascomycota</taxon>
        <taxon>Pezizomycotina</taxon>
        <taxon>Dothideomycetes</taxon>
        <taxon>Dothideomycetidae</taxon>
        <taxon>Mycosphaerellales</taxon>
        <taxon>Mycosphaerellaceae</taxon>
        <taxon>Cercospora</taxon>
    </lineage>
</organism>
<dbReference type="InterPro" id="IPR050300">
    <property type="entry name" value="GDXG_lipolytic_enzyme"/>
</dbReference>
<evidence type="ECO:0000313" key="3">
    <source>
        <dbReference type="EMBL" id="PIA88647.1"/>
    </source>
</evidence>
<evidence type="ECO:0000256" key="1">
    <source>
        <dbReference type="ARBA" id="ARBA00022801"/>
    </source>
</evidence>
<dbReference type="EMBL" id="LKMD01000108">
    <property type="protein sequence ID" value="PIA88647.1"/>
    <property type="molecule type" value="Genomic_DNA"/>
</dbReference>
<keyword evidence="6" id="KW-1185">Reference proteome</keyword>
<dbReference type="GO" id="GO:0016787">
    <property type="term" value="F:hydrolase activity"/>
    <property type="evidence" value="ECO:0007669"/>
    <property type="project" value="UniProtKB-KW"/>
</dbReference>
<evidence type="ECO:0000313" key="6">
    <source>
        <dbReference type="Proteomes" id="UP001302367"/>
    </source>
</evidence>
<proteinExistence type="predicted"/>
<accession>A0A2G5H7Y9</accession>
<keyword evidence="1" id="KW-0378">Hydrolase</keyword>
<protein>
    <recommendedName>
        <fullName evidence="2">BD-FAE-like domain-containing protein</fullName>
    </recommendedName>
</protein>
<dbReference type="Gene3D" id="3.40.50.1820">
    <property type="entry name" value="alpha/beta hydrolase"/>
    <property type="match status" value="1"/>
</dbReference>
<feature type="domain" description="BD-FAE-like" evidence="2">
    <location>
        <begin position="51"/>
        <end position="166"/>
    </location>
</feature>
<dbReference type="Proteomes" id="UP000230605">
    <property type="component" value="Chromosome 5"/>
</dbReference>
<dbReference type="InterPro" id="IPR029058">
    <property type="entry name" value="AB_hydrolase_fold"/>
</dbReference>
<reference evidence="3 5" key="1">
    <citation type="submission" date="2015-10" db="EMBL/GenBank/DDBJ databases">
        <title>The cercosporin biosynthetic gene cluster was horizontally transferred to several fungal lineages and shown to be expanded in Cercospora beticola based on microsynteny with recipient genomes.</title>
        <authorList>
            <person name="De Jonge R."/>
            <person name="Ebert M.K."/>
            <person name="Suttle J.C."/>
            <person name="Jurick Ii W.M."/>
            <person name="Secor G.A."/>
            <person name="Thomma B.P."/>
            <person name="Van De Peer Y."/>
            <person name="Bolton M.D."/>
        </authorList>
    </citation>
    <scope>NUCLEOTIDE SEQUENCE [LARGE SCALE GENOMIC DNA]</scope>
    <source>
        <strain evidence="3 5">09-40</strain>
    </source>
</reference>
<dbReference type="Pfam" id="PF20434">
    <property type="entry name" value="BD-FAE"/>
    <property type="match status" value="1"/>
</dbReference>
<dbReference type="InterPro" id="IPR049492">
    <property type="entry name" value="BD-FAE-like_dom"/>
</dbReference>
<dbReference type="EMBL" id="CP134188">
    <property type="protein sequence ID" value="WPB03047.1"/>
    <property type="molecule type" value="Genomic_DNA"/>
</dbReference>
<dbReference type="Proteomes" id="UP001302367">
    <property type="component" value="Chromosome 5"/>
</dbReference>
<name>A0A2G5H7Y9_CERBT</name>
<dbReference type="OrthoDB" id="433474at2759"/>
<gene>
    <name evidence="3" type="ORF">CB0940_07122</name>
    <name evidence="4" type="ORF">RHO25_007684</name>
</gene>
<dbReference type="AlphaFoldDB" id="A0A2G5H7Y9"/>
<evidence type="ECO:0000259" key="2">
    <source>
        <dbReference type="Pfam" id="PF20434"/>
    </source>
</evidence>
<evidence type="ECO:0000313" key="5">
    <source>
        <dbReference type="Proteomes" id="UP000230605"/>
    </source>
</evidence>
<reference evidence="4 6" key="2">
    <citation type="submission" date="2023-09" db="EMBL/GenBank/DDBJ databases">
        <title>Complete-Gapless Cercospora beticola genome.</title>
        <authorList>
            <person name="Wyatt N.A."/>
            <person name="Spanner R.E."/>
            <person name="Bolton M.D."/>
        </authorList>
    </citation>
    <scope>NUCLEOTIDE SEQUENCE [LARGE SCALE GENOMIC DNA]</scope>
    <source>
        <strain evidence="4">Cb09-40</strain>
    </source>
</reference>
<dbReference type="PANTHER" id="PTHR48081">
    <property type="entry name" value="AB HYDROLASE SUPERFAMILY PROTEIN C4A8.06C"/>
    <property type="match status" value="1"/>
</dbReference>